<evidence type="ECO:0000259" key="9">
    <source>
        <dbReference type="PROSITE" id="PS51278"/>
    </source>
</evidence>
<dbReference type="OrthoDB" id="409189at2759"/>
<dbReference type="SUPFAM" id="SSF52402">
    <property type="entry name" value="Adenine nucleotide alpha hydrolases-like"/>
    <property type="match status" value="1"/>
</dbReference>
<dbReference type="AlphaFoldDB" id="A0A9P8SLU6"/>
<dbReference type="InterPro" id="IPR051786">
    <property type="entry name" value="ASN_synthetase/amidase"/>
</dbReference>
<organism evidence="10 11">
    <name type="scientific">Hirsutella rhossiliensis</name>
    <dbReference type="NCBI Taxonomy" id="111463"/>
    <lineage>
        <taxon>Eukaryota</taxon>
        <taxon>Fungi</taxon>
        <taxon>Dikarya</taxon>
        <taxon>Ascomycota</taxon>
        <taxon>Pezizomycotina</taxon>
        <taxon>Sordariomycetes</taxon>
        <taxon>Hypocreomycetidae</taxon>
        <taxon>Hypocreales</taxon>
        <taxon>Ophiocordycipitaceae</taxon>
        <taxon>Hirsutella</taxon>
    </lineage>
</organism>
<evidence type="ECO:0000256" key="5">
    <source>
        <dbReference type="PIRNR" id="PIRNR001589"/>
    </source>
</evidence>
<dbReference type="InterPro" id="IPR001962">
    <property type="entry name" value="Asn_synthase"/>
</dbReference>
<evidence type="ECO:0000256" key="2">
    <source>
        <dbReference type="ARBA" id="ARBA00022741"/>
    </source>
</evidence>
<dbReference type="InterPro" id="IPR017932">
    <property type="entry name" value="GATase_2_dom"/>
</dbReference>
<protein>
    <submittedName>
        <fullName evidence="10">Asparagine synthase domain-containing protein</fullName>
    </submittedName>
</protein>
<dbReference type="GO" id="GO:0005524">
    <property type="term" value="F:ATP binding"/>
    <property type="evidence" value="ECO:0007669"/>
    <property type="project" value="UniProtKB-KW"/>
</dbReference>
<dbReference type="InterPro" id="IPR006426">
    <property type="entry name" value="Asn_synth_AEB"/>
</dbReference>
<feature type="binding site" evidence="6">
    <location>
        <position position="339"/>
    </location>
    <ligand>
        <name>ATP</name>
        <dbReference type="ChEBI" id="CHEBI:30616"/>
    </ligand>
</feature>
<dbReference type="PROSITE" id="PS51278">
    <property type="entry name" value="GATASE_TYPE_2"/>
    <property type="match status" value="1"/>
</dbReference>
<dbReference type="GO" id="GO:0004066">
    <property type="term" value="F:asparagine synthase (glutamine-hydrolyzing) activity"/>
    <property type="evidence" value="ECO:0007669"/>
    <property type="project" value="InterPro"/>
</dbReference>
<feature type="site" description="Important for beta-aspartyl-AMP intermediate formation" evidence="7">
    <location>
        <position position="416"/>
    </location>
</feature>
<dbReference type="InterPro" id="IPR014729">
    <property type="entry name" value="Rossmann-like_a/b/a_fold"/>
</dbReference>
<sequence length="713" mass="79026">MCGIIASYSCPPPRRERNAHGQTTGHETDTKDKTSESSGVASGGSTRDAIAKALQAGIDSIKHRGPDGSGIWVSTDAGVGLAHCRLSVIDLSPGGAQPLHSDDGLIHAVVIGEIYDNDRLRKVCATKYAYRFAGQSDSELVISLYKIHGAPGLFEHLRGEFSFALFDEREGSRRLVAARDRFGIKPLLWTALGDKILFAAEAKAFLAFGWKPEWNVRALADSGWMMNDSTVFKGVTKLMPGHWAEITQERGMEIHKYWDADYPDKTVPDPRTVDEMILQVRQRLVEAIRARLRADVPVGIYLSGGIDSSVIAGIVAELVRKDKVQIGSGLGSRIACFTIQFPSESGYDESDIADRTAEWLGVEMFKQNVNEQRLAKDFANAAYHCEHHHFDLNSVAKFALSALAREHGFKVVLTGEGSDEHFAGYPFFPPEFLREPDGGMPGSILAEDSALRQGMQKSASAEIAALLRSQGAAVYEDMADAGVLADANKNTMPNSLLAWHPANSLFLDWVQVQYQGKRDMRDTVMAAHSSEVREKMRQKWHAGHTAMYMWNKSLLINIILSCLGDRVEMAHGVEARTPFLDHRLAEYVNSLPPSVKMRYSPPDDKGQKWILREVARPYITDELYTRRKLPILAPARWPRDGPLHSMFKKLLSAEAVDSLGFVNYGVVEKALDKAFGDEADPKSFRILCYTGSWVTLGKIFGIKKATVEESRWA</sequence>
<dbReference type="NCBIfam" id="TIGR01536">
    <property type="entry name" value="asn_synth_AEB"/>
    <property type="match status" value="1"/>
</dbReference>
<dbReference type="InterPro" id="IPR029055">
    <property type="entry name" value="Ntn_hydrolases_N"/>
</dbReference>
<dbReference type="EMBL" id="JAIZPD010000003">
    <property type="protein sequence ID" value="KAH0965511.1"/>
    <property type="molecule type" value="Genomic_DNA"/>
</dbReference>
<name>A0A9P8SLU6_9HYPO</name>
<dbReference type="GO" id="GO:0005829">
    <property type="term" value="C:cytosol"/>
    <property type="evidence" value="ECO:0007669"/>
    <property type="project" value="TreeGrafter"/>
</dbReference>
<feature type="binding site" evidence="6">
    <location>
        <position position="137"/>
    </location>
    <ligand>
        <name>L-glutamine</name>
        <dbReference type="ChEBI" id="CHEBI:58359"/>
    </ligand>
</feature>
<evidence type="ECO:0000313" key="11">
    <source>
        <dbReference type="Proteomes" id="UP000824596"/>
    </source>
</evidence>
<proteinExistence type="inferred from homology"/>
<dbReference type="RefSeq" id="XP_044723024.1">
    <property type="nucleotide sequence ID" value="XM_044861998.1"/>
</dbReference>
<dbReference type="GeneID" id="68352656"/>
<accession>A0A9P8SLU6</accession>
<dbReference type="GO" id="GO:0006529">
    <property type="term" value="P:asparagine biosynthetic process"/>
    <property type="evidence" value="ECO:0007669"/>
    <property type="project" value="InterPro"/>
</dbReference>
<feature type="region of interest" description="Disordered" evidence="8">
    <location>
        <begin position="8"/>
        <end position="45"/>
    </location>
</feature>
<keyword evidence="11" id="KW-1185">Reference proteome</keyword>
<dbReference type="Proteomes" id="UP000824596">
    <property type="component" value="Unassembled WGS sequence"/>
</dbReference>
<feature type="compositionally biased region" description="Basic and acidic residues" evidence="8">
    <location>
        <begin position="26"/>
        <end position="35"/>
    </location>
</feature>
<comment type="caution">
    <text evidence="10">The sequence shown here is derived from an EMBL/GenBank/DDBJ whole genome shotgun (WGS) entry which is preliminary data.</text>
</comment>
<feature type="domain" description="Glutamine amidotransferase type-2" evidence="9">
    <location>
        <begin position="2"/>
        <end position="249"/>
    </location>
</feature>
<dbReference type="CDD" id="cd00712">
    <property type="entry name" value="AsnB"/>
    <property type="match status" value="1"/>
</dbReference>
<evidence type="ECO:0000256" key="3">
    <source>
        <dbReference type="ARBA" id="ARBA00022840"/>
    </source>
</evidence>
<comment type="similarity">
    <text evidence="1">Belongs to the asparagine synthetase family.</text>
</comment>
<dbReference type="Pfam" id="PF00733">
    <property type="entry name" value="Asn_synthase"/>
    <property type="match status" value="1"/>
</dbReference>
<keyword evidence="3 5" id="KW-0067">ATP-binding</keyword>
<dbReference type="CDD" id="cd01991">
    <property type="entry name" value="Asn_synthase_B_C"/>
    <property type="match status" value="1"/>
</dbReference>
<evidence type="ECO:0000256" key="7">
    <source>
        <dbReference type="PIRSR" id="PIRSR001589-3"/>
    </source>
</evidence>
<keyword evidence="2 5" id="KW-0547">Nucleotide-binding</keyword>
<reference evidence="10" key="1">
    <citation type="submission" date="2021-09" db="EMBL/GenBank/DDBJ databases">
        <title>A high-quality genome of the endoparasitic fungus Hirsutella rhossiliensis with a comparison of Hirsutella genomes reveals transposable elements contributing to genome size variation.</title>
        <authorList>
            <person name="Lin R."/>
            <person name="Jiao Y."/>
            <person name="Sun X."/>
            <person name="Ling J."/>
            <person name="Xie B."/>
            <person name="Cheng X."/>
        </authorList>
    </citation>
    <scope>NUCLEOTIDE SEQUENCE</scope>
    <source>
        <strain evidence="10">HR02</strain>
    </source>
</reference>
<evidence type="ECO:0000256" key="4">
    <source>
        <dbReference type="ARBA" id="ARBA00022962"/>
    </source>
</evidence>
<evidence type="ECO:0000256" key="6">
    <source>
        <dbReference type="PIRSR" id="PIRSR001589-2"/>
    </source>
</evidence>
<evidence type="ECO:0000256" key="8">
    <source>
        <dbReference type="SAM" id="MobiDB-lite"/>
    </source>
</evidence>
<gene>
    <name evidence="10" type="ORF">HRG_03527</name>
</gene>
<dbReference type="PANTHER" id="PTHR43284">
    <property type="entry name" value="ASPARAGINE SYNTHETASE (GLUTAMINE-HYDROLYZING)"/>
    <property type="match status" value="1"/>
</dbReference>
<dbReference type="PANTHER" id="PTHR43284:SF1">
    <property type="entry name" value="ASPARAGINE SYNTHETASE"/>
    <property type="match status" value="1"/>
</dbReference>
<dbReference type="InterPro" id="IPR033738">
    <property type="entry name" value="AsnB_N"/>
</dbReference>
<dbReference type="Gene3D" id="3.60.20.10">
    <property type="entry name" value="Glutamine Phosphoribosylpyrophosphate, subunit 1, domain 1"/>
    <property type="match status" value="1"/>
</dbReference>
<dbReference type="SUPFAM" id="SSF56235">
    <property type="entry name" value="N-terminal nucleophile aminohydrolases (Ntn hydrolases)"/>
    <property type="match status" value="1"/>
</dbReference>
<dbReference type="PIRSF" id="PIRSF001589">
    <property type="entry name" value="Asn_synthetase_glu-h"/>
    <property type="match status" value="1"/>
</dbReference>
<dbReference type="Pfam" id="PF13537">
    <property type="entry name" value="GATase_7"/>
    <property type="match status" value="1"/>
</dbReference>
<feature type="compositionally biased region" description="Polar residues" evidence="8">
    <location>
        <begin position="36"/>
        <end position="45"/>
    </location>
</feature>
<keyword evidence="4" id="KW-0315">Glutamine amidotransferase</keyword>
<dbReference type="Gene3D" id="3.40.50.620">
    <property type="entry name" value="HUPs"/>
    <property type="match status" value="1"/>
</dbReference>
<evidence type="ECO:0000313" key="10">
    <source>
        <dbReference type="EMBL" id="KAH0965511.1"/>
    </source>
</evidence>
<evidence type="ECO:0000256" key="1">
    <source>
        <dbReference type="ARBA" id="ARBA00005752"/>
    </source>
</evidence>